<keyword evidence="4 5" id="KW-0472">Membrane</keyword>
<evidence type="ECO:0000256" key="1">
    <source>
        <dbReference type="ARBA" id="ARBA00004141"/>
    </source>
</evidence>
<name>A0ABT5L926_9MOLU</name>
<comment type="subcellular location">
    <subcellularLocation>
        <location evidence="1">Membrane</location>
        <topology evidence="1">Multi-pass membrane protein</topology>
    </subcellularLocation>
</comment>
<evidence type="ECO:0000256" key="5">
    <source>
        <dbReference type="SAM" id="Phobius"/>
    </source>
</evidence>
<keyword evidence="2 5" id="KW-0812">Transmembrane</keyword>
<dbReference type="PANTHER" id="PTHR20855">
    <property type="entry name" value="ADIPOR/PROGESTIN RECEPTOR-RELATED"/>
    <property type="match status" value="1"/>
</dbReference>
<accession>A0ABT5L926</accession>
<evidence type="ECO:0000313" key="7">
    <source>
        <dbReference type="Proteomes" id="UP001221763"/>
    </source>
</evidence>
<dbReference type="Pfam" id="PF03006">
    <property type="entry name" value="HlyIII"/>
    <property type="match status" value="1"/>
</dbReference>
<organism evidence="6 7">
    <name type="scientific">Columbia Basin potato purple top phytoplasma</name>
    <dbReference type="NCBI Taxonomy" id="307134"/>
    <lineage>
        <taxon>Bacteria</taxon>
        <taxon>Bacillati</taxon>
        <taxon>Mycoplasmatota</taxon>
        <taxon>Mollicutes</taxon>
        <taxon>Acholeplasmatales</taxon>
        <taxon>Acholeplasmataceae</taxon>
        <taxon>Candidatus Phytoplasma</taxon>
        <taxon>16SrVI (Clover proliferation group)</taxon>
    </lineage>
</organism>
<feature type="transmembrane region" description="Helical" evidence="5">
    <location>
        <begin position="44"/>
        <end position="67"/>
    </location>
</feature>
<comment type="caution">
    <text evidence="6">The sequence shown here is derived from an EMBL/GenBank/DDBJ whole genome shotgun (WGS) entry which is preliminary data.</text>
</comment>
<evidence type="ECO:0000313" key="6">
    <source>
        <dbReference type="EMBL" id="MDC9032113.1"/>
    </source>
</evidence>
<feature type="transmembrane region" description="Helical" evidence="5">
    <location>
        <begin position="79"/>
        <end position="102"/>
    </location>
</feature>
<feature type="transmembrane region" description="Helical" evidence="5">
    <location>
        <begin position="189"/>
        <end position="213"/>
    </location>
</feature>
<sequence length="218" mass="26345">MKWPTRETRKQMVSEEILNAISHGLMAIFSIIIFFMFYREYNKFEWPLFFFTLTMFILYLISCLYHSLSFTKAKIYFQILDHICIYLLIWGSFLPFLFLKISIYELEIFFFILQSFLVLVGILFKIFKMNKGNKIHLMFFLLLGWSGIFIIPKLASDFKEDYKILLFLLLGGIFYSIGVLFYKNLYKEYYHFIWHVFVILGNLCHVCSVWFYYGVINK</sequence>
<reference evidence="6 7" key="1">
    <citation type="journal article" date="2023" name="Plant">
        <title>Draft Genome Sequence Resource of CBPPT1, a 'Candidatus Phytoplasma trifolii'-Related Strain Associated with Potato Purple Top Disease in the Columbia Basin, U.S.A.</title>
        <authorList>
            <person name="Wei W."/>
            <person name="Shao J."/>
            <person name="Bottner-Parker K.D."/>
            <person name="Zhao Y."/>
        </authorList>
    </citation>
    <scope>NUCLEOTIDE SEQUENCE [LARGE SCALE GENOMIC DNA]</scope>
    <source>
        <strain evidence="6 7">CBPPT1</strain>
    </source>
</reference>
<feature type="transmembrane region" description="Helical" evidence="5">
    <location>
        <begin position="134"/>
        <end position="152"/>
    </location>
</feature>
<protein>
    <submittedName>
        <fullName evidence="6">Hemolysin III family protein</fullName>
    </submittedName>
</protein>
<feature type="transmembrane region" description="Helical" evidence="5">
    <location>
        <begin position="108"/>
        <end position="127"/>
    </location>
</feature>
<dbReference type="RefSeq" id="WP_273585323.1">
    <property type="nucleotide sequence ID" value="NZ_JANHJP010000005.1"/>
</dbReference>
<proteinExistence type="predicted"/>
<keyword evidence="3 5" id="KW-1133">Transmembrane helix</keyword>
<evidence type="ECO:0000256" key="4">
    <source>
        <dbReference type="ARBA" id="ARBA00023136"/>
    </source>
</evidence>
<feature type="transmembrane region" description="Helical" evidence="5">
    <location>
        <begin position="20"/>
        <end position="38"/>
    </location>
</feature>
<evidence type="ECO:0000256" key="3">
    <source>
        <dbReference type="ARBA" id="ARBA00022989"/>
    </source>
</evidence>
<keyword evidence="7" id="KW-1185">Reference proteome</keyword>
<gene>
    <name evidence="6" type="ORF">M8044_000335</name>
</gene>
<dbReference type="EMBL" id="JANHJP010000005">
    <property type="protein sequence ID" value="MDC9032113.1"/>
    <property type="molecule type" value="Genomic_DNA"/>
</dbReference>
<evidence type="ECO:0000256" key="2">
    <source>
        <dbReference type="ARBA" id="ARBA00022692"/>
    </source>
</evidence>
<dbReference type="Proteomes" id="UP001221763">
    <property type="component" value="Unassembled WGS sequence"/>
</dbReference>
<feature type="transmembrane region" description="Helical" evidence="5">
    <location>
        <begin position="164"/>
        <end position="182"/>
    </location>
</feature>
<dbReference type="PANTHER" id="PTHR20855:SF3">
    <property type="entry name" value="LD03007P"/>
    <property type="match status" value="1"/>
</dbReference>
<dbReference type="InterPro" id="IPR004254">
    <property type="entry name" value="AdipoR/HlyIII-related"/>
</dbReference>